<protein>
    <submittedName>
        <fullName evidence="2">Uncharacterized protein</fullName>
    </submittedName>
</protein>
<feature type="region of interest" description="Disordered" evidence="1">
    <location>
        <begin position="56"/>
        <end position="75"/>
    </location>
</feature>
<reference evidence="2" key="1">
    <citation type="submission" date="2015-07" db="EMBL/GenBank/DDBJ databases">
        <title>MeaNS - Measles Nucleotide Surveillance Program.</title>
        <authorList>
            <person name="Tran T."/>
            <person name="Druce J."/>
        </authorList>
    </citation>
    <scope>NUCLEOTIDE SEQUENCE</scope>
    <source>
        <strain evidence="2">UCB-OBI-ISO-001</strain>
        <tissue evidence="2">Gonad</tissue>
    </source>
</reference>
<feature type="region of interest" description="Disordered" evidence="1">
    <location>
        <begin position="86"/>
        <end position="129"/>
    </location>
</feature>
<name>A0A0L8IE92_OCTBM</name>
<proteinExistence type="predicted"/>
<accession>A0A0L8IE92</accession>
<evidence type="ECO:0000313" key="2">
    <source>
        <dbReference type="EMBL" id="KOF99808.1"/>
    </source>
</evidence>
<sequence length="161" mass="19234">MKKPKIKWPKANDAASYKKFDDEVVRMTTKFKGDDEQKLENLVNIIYREGEKRYGLEATGNGESSAKGGPSRREIRIAKIRKEKKHLRTRWRDAKGVEREDPKQLHEEIKKRHRDQLRKEEGRTEKKKREKNYCSFVNNLYQYAKRFFTESKSGRRARTQS</sequence>
<feature type="compositionally biased region" description="Basic and acidic residues" evidence="1">
    <location>
        <begin position="90"/>
        <end position="110"/>
    </location>
</feature>
<dbReference type="AlphaFoldDB" id="A0A0L8IE92"/>
<dbReference type="EMBL" id="KQ415893">
    <property type="protein sequence ID" value="KOF99808.1"/>
    <property type="molecule type" value="Genomic_DNA"/>
</dbReference>
<evidence type="ECO:0000256" key="1">
    <source>
        <dbReference type="SAM" id="MobiDB-lite"/>
    </source>
</evidence>
<gene>
    <name evidence="2" type="ORF">OCBIM_22011835mg</name>
</gene>
<organism evidence="2">
    <name type="scientific">Octopus bimaculoides</name>
    <name type="common">California two-spotted octopus</name>
    <dbReference type="NCBI Taxonomy" id="37653"/>
    <lineage>
        <taxon>Eukaryota</taxon>
        <taxon>Metazoa</taxon>
        <taxon>Spiralia</taxon>
        <taxon>Lophotrochozoa</taxon>
        <taxon>Mollusca</taxon>
        <taxon>Cephalopoda</taxon>
        <taxon>Coleoidea</taxon>
        <taxon>Octopodiformes</taxon>
        <taxon>Octopoda</taxon>
        <taxon>Incirrata</taxon>
        <taxon>Octopodidae</taxon>
        <taxon>Octopus</taxon>
    </lineage>
</organism>